<name>A0AA48KYF4_9FIRM</name>
<dbReference type="EMBL" id="AP027924">
    <property type="protein sequence ID" value="BED91812.1"/>
    <property type="molecule type" value="Genomic_DNA"/>
</dbReference>
<dbReference type="Proteomes" id="UP001337580">
    <property type="component" value="Chromosome"/>
</dbReference>
<organism evidence="2">
    <name type="scientific">Candidatus Improbicoccus pseudotrichonymphae</name>
    <dbReference type="NCBI Taxonomy" id="3033792"/>
    <lineage>
        <taxon>Bacteria</taxon>
        <taxon>Bacillati</taxon>
        <taxon>Bacillota</taxon>
        <taxon>Clostridia</taxon>
        <taxon>Candidatus Improbicoccus</taxon>
    </lineage>
</organism>
<feature type="transmembrane region" description="Helical" evidence="1">
    <location>
        <begin position="90"/>
        <end position="111"/>
    </location>
</feature>
<feature type="transmembrane region" description="Helical" evidence="1">
    <location>
        <begin position="17"/>
        <end position="41"/>
    </location>
</feature>
<feature type="transmembrane region" description="Helical" evidence="1">
    <location>
        <begin position="187"/>
        <end position="205"/>
    </location>
</feature>
<proteinExistence type="predicted"/>
<sequence>MSWISNLFLPIGMIFNYFYAVSGSYIVSSLFFNLSMSFLFLPSYINRQKGLFFNIKREVNKKKPGIGHKKDITKIDEGLMNLQGERTKKGLISSMTFIFVNLMVFLAIGNISRKPISSVLNIPKEKVILLTEKYETEEELRVLENFDKVSRKDLEFLTDDEYSKIKKACDDFRFANMKLFKKIKNSGFYDFIWMIPILLFITFMINSIINNVGFLSAVFSAIFQTFIFCSSNYGMIGLQFLFLNVFIVIQMLIIRKFFNIYSRNAKKEFELFKKISDKV</sequence>
<dbReference type="KEGG" id="ips:CfP315_0343"/>
<feature type="transmembrane region" description="Helical" evidence="1">
    <location>
        <begin position="240"/>
        <end position="258"/>
    </location>
</feature>
<evidence type="ECO:0000256" key="1">
    <source>
        <dbReference type="SAM" id="Phobius"/>
    </source>
</evidence>
<keyword evidence="1" id="KW-0472">Membrane</keyword>
<keyword evidence="1" id="KW-1133">Transmembrane helix</keyword>
<accession>A0AA48KYF4</accession>
<keyword evidence="1" id="KW-0812">Transmembrane</keyword>
<dbReference type="AlphaFoldDB" id="A0AA48KYF4"/>
<evidence type="ECO:0000313" key="2">
    <source>
        <dbReference type="EMBL" id="BED91812.1"/>
    </source>
</evidence>
<protein>
    <submittedName>
        <fullName evidence="2">YidC-like protein</fullName>
    </submittedName>
</protein>
<reference evidence="2" key="1">
    <citation type="journal article" date="2023" name="ISME J.">
        <title>Emergence of putative energy parasites within Clostridia revealed by genome analysis of a novel endosymbiotic clade.</title>
        <authorList>
            <person name="Takahashi K."/>
            <person name="Kuwahara H."/>
            <person name="Horikawa Y."/>
            <person name="Izawa K."/>
            <person name="Kato D."/>
            <person name="Inagaki T."/>
            <person name="Yuki M."/>
            <person name="Ohkuma M."/>
            <person name="Hongoh Y."/>
        </authorList>
    </citation>
    <scope>NUCLEOTIDE SEQUENCE</scope>
    <source>
        <strain evidence="2">CfP3-15</strain>
    </source>
</reference>
<gene>
    <name evidence="2" type="ORF">CfP315_0343</name>
</gene>